<dbReference type="InterPro" id="IPR056822">
    <property type="entry name" value="TEN_NHL"/>
</dbReference>
<protein>
    <submittedName>
        <fullName evidence="6">Teneurin-a</fullName>
    </submittedName>
</protein>
<evidence type="ECO:0000259" key="4">
    <source>
        <dbReference type="Pfam" id="PF25021"/>
    </source>
</evidence>
<dbReference type="Pfam" id="PF25023">
    <property type="entry name" value="TEN_YD-shell"/>
    <property type="match status" value="1"/>
</dbReference>
<sequence length="218" mass="24077">MKSIVIQSSANEPDGELLHFAGKEDGCLCEWLNCTCGIEDEGFLAMDTKLFAVSSLTVTSDGVVHIADQGSLRILSAVPYLPQPDEQFEFQIAFPENHEIYVFNKYGQHSVTRSILTGKTIYTFLYNVNTSFGKLNAVTDASGNKVSFLRDSGNSLHTIETARGTKCRVQVTKQGLLETIVDPDNLEIRFQYDTNGLLNSRADAAGRSFSTCLMRMDV</sequence>
<dbReference type="Proteomes" id="UP001054945">
    <property type="component" value="Unassembled WGS sequence"/>
</dbReference>
<evidence type="ECO:0000256" key="3">
    <source>
        <dbReference type="ARBA" id="ARBA00023157"/>
    </source>
</evidence>
<feature type="domain" description="Teneurin-like YD-shell" evidence="5">
    <location>
        <begin position="89"/>
        <end position="208"/>
    </location>
</feature>
<dbReference type="InterPro" id="IPR006530">
    <property type="entry name" value="YD"/>
</dbReference>
<gene>
    <name evidence="6" type="primary">Ten-a</name>
    <name evidence="6" type="ORF">CEXT_50031</name>
</gene>
<keyword evidence="3" id="KW-1015">Disulfide bond</keyword>
<dbReference type="EMBL" id="BPLR01008268">
    <property type="protein sequence ID" value="GIY23370.1"/>
    <property type="molecule type" value="Genomic_DNA"/>
</dbReference>
<keyword evidence="7" id="KW-1185">Reference proteome</keyword>
<keyword evidence="2" id="KW-0677">Repeat</keyword>
<evidence type="ECO:0000256" key="2">
    <source>
        <dbReference type="ARBA" id="ARBA00022737"/>
    </source>
</evidence>
<dbReference type="PANTHER" id="PTHR11219:SF69">
    <property type="entry name" value="TENEURIN-A"/>
    <property type="match status" value="1"/>
</dbReference>
<evidence type="ECO:0000313" key="6">
    <source>
        <dbReference type="EMBL" id="GIY23370.1"/>
    </source>
</evidence>
<feature type="domain" description="Teneurin NHL" evidence="4">
    <location>
        <begin position="12"/>
        <end position="74"/>
    </location>
</feature>
<accession>A0AAV4RNQ2</accession>
<reference evidence="6 7" key="1">
    <citation type="submission" date="2021-06" db="EMBL/GenBank/DDBJ databases">
        <title>Caerostris extrusa draft genome.</title>
        <authorList>
            <person name="Kono N."/>
            <person name="Arakawa K."/>
        </authorList>
    </citation>
    <scope>NUCLEOTIDE SEQUENCE [LARGE SCALE GENOMIC DNA]</scope>
</reference>
<organism evidence="6 7">
    <name type="scientific">Caerostris extrusa</name>
    <name type="common">Bark spider</name>
    <name type="synonym">Caerostris bankana</name>
    <dbReference type="NCBI Taxonomy" id="172846"/>
    <lineage>
        <taxon>Eukaryota</taxon>
        <taxon>Metazoa</taxon>
        <taxon>Ecdysozoa</taxon>
        <taxon>Arthropoda</taxon>
        <taxon>Chelicerata</taxon>
        <taxon>Arachnida</taxon>
        <taxon>Araneae</taxon>
        <taxon>Araneomorphae</taxon>
        <taxon>Entelegynae</taxon>
        <taxon>Araneoidea</taxon>
        <taxon>Araneidae</taxon>
        <taxon>Caerostris</taxon>
    </lineage>
</organism>
<keyword evidence="1" id="KW-0245">EGF-like domain</keyword>
<evidence type="ECO:0000313" key="7">
    <source>
        <dbReference type="Proteomes" id="UP001054945"/>
    </source>
</evidence>
<comment type="caution">
    <text evidence="6">The sequence shown here is derived from an EMBL/GenBank/DDBJ whole genome shotgun (WGS) entry which is preliminary data.</text>
</comment>
<dbReference type="InterPro" id="IPR051216">
    <property type="entry name" value="Teneurin"/>
</dbReference>
<proteinExistence type="predicted"/>
<dbReference type="AlphaFoldDB" id="A0AAV4RNQ2"/>
<dbReference type="PANTHER" id="PTHR11219">
    <property type="entry name" value="TENEURIN AND N-ACETYLGLUCOSAMINE-1-PHOSPHODIESTER ALPHA-N-ACETYLGLUCOSAMINIDASE"/>
    <property type="match status" value="1"/>
</dbReference>
<dbReference type="GO" id="GO:0008045">
    <property type="term" value="P:motor neuron axon guidance"/>
    <property type="evidence" value="ECO:0007669"/>
    <property type="project" value="TreeGrafter"/>
</dbReference>
<evidence type="ECO:0000259" key="5">
    <source>
        <dbReference type="Pfam" id="PF25023"/>
    </source>
</evidence>
<name>A0AAV4RNQ2_CAEEX</name>
<dbReference type="NCBIfam" id="TIGR01643">
    <property type="entry name" value="YD_repeat_2x"/>
    <property type="match status" value="1"/>
</dbReference>
<dbReference type="InterPro" id="IPR056823">
    <property type="entry name" value="TEN-like_YD-shell"/>
</dbReference>
<evidence type="ECO:0000256" key="1">
    <source>
        <dbReference type="ARBA" id="ARBA00022536"/>
    </source>
</evidence>
<dbReference type="Pfam" id="PF25021">
    <property type="entry name" value="TEN_NHL"/>
    <property type="match status" value="1"/>
</dbReference>
<dbReference type="Gene3D" id="2.180.10.10">
    <property type="entry name" value="RHS repeat-associated core"/>
    <property type="match status" value="1"/>
</dbReference>